<evidence type="ECO:0000313" key="1">
    <source>
        <dbReference type="EMBL" id="GAI25286.1"/>
    </source>
</evidence>
<accession>X1N4V8</accession>
<feature type="non-terminal residue" evidence="1">
    <location>
        <position position="1"/>
    </location>
</feature>
<dbReference type="AlphaFoldDB" id="X1N4V8"/>
<protein>
    <submittedName>
        <fullName evidence="1">Uncharacterized protein</fullName>
    </submittedName>
</protein>
<sequence length="91" mass="9755">AFADTMAEVFEQLAILVAKYGKPIIIASEFGSGYIDAQVGKLAVQKGIPCYLLPDHAAAVLSKLAQYAEYRRNLSPHGSSVLGPECQDNKS</sequence>
<organism evidence="1">
    <name type="scientific">marine sediment metagenome</name>
    <dbReference type="NCBI Taxonomy" id="412755"/>
    <lineage>
        <taxon>unclassified sequences</taxon>
        <taxon>metagenomes</taxon>
        <taxon>ecological metagenomes</taxon>
    </lineage>
</organism>
<proteinExistence type="predicted"/>
<comment type="caution">
    <text evidence="1">The sequence shown here is derived from an EMBL/GenBank/DDBJ whole genome shotgun (WGS) entry which is preliminary data.</text>
</comment>
<dbReference type="EMBL" id="BARV01020257">
    <property type="protein sequence ID" value="GAI25286.1"/>
    <property type="molecule type" value="Genomic_DNA"/>
</dbReference>
<dbReference type="InterPro" id="IPR016102">
    <property type="entry name" value="Succinyl-CoA_synth-like"/>
</dbReference>
<dbReference type="Gene3D" id="3.40.50.261">
    <property type="entry name" value="Succinyl-CoA synthetase domains"/>
    <property type="match status" value="1"/>
</dbReference>
<reference evidence="1" key="1">
    <citation type="journal article" date="2014" name="Front. Microbiol.">
        <title>High frequency of phylogenetically diverse reductive dehalogenase-homologous genes in deep subseafloor sedimentary metagenomes.</title>
        <authorList>
            <person name="Kawai M."/>
            <person name="Futagami T."/>
            <person name="Toyoda A."/>
            <person name="Takaki Y."/>
            <person name="Nishi S."/>
            <person name="Hori S."/>
            <person name="Arai W."/>
            <person name="Tsubouchi T."/>
            <person name="Morono Y."/>
            <person name="Uchiyama I."/>
            <person name="Ito T."/>
            <person name="Fujiyama A."/>
            <person name="Inagaki F."/>
            <person name="Takami H."/>
        </authorList>
    </citation>
    <scope>NUCLEOTIDE SEQUENCE</scope>
    <source>
        <strain evidence="1">Expedition CK06-06</strain>
    </source>
</reference>
<name>X1N4V8_9ZZZZ</name>
<gene>
    <name evidence="1" type="ORF">S06H3_33854</name>
</gene>